<name>A0ABW9F809_9FIRM</name>
<dbReference type="RefSeq" id="WP_408105800.1">
    <property type="nucleotide sequence ID" value="NZ_JBFNFH010000023.1"/>
</dbReference>
<gene>
    <name evidence="2" type="ORF">ABGF40_07885</name>
</gene>
<reference evidence="2 3" key="1">
    <citation type="journal article" date="2024" name="Front. Microbiol.">
        <title>Pangenomic and biochemical analyses of Helcococcus ovis reveal widespread tetracycline resistance and a novel bacterial species, Helcococcus bovis.</title>
        <authorList>
            <person name="Cunha F."/>
            <person name="Zhai Y."/>
            <person name="Casaro S."/>
            <person name="Jones K.L."/>
            <person name="Hernandez M."/>
            <person name="Bisinotto R.S."/>
            <person name="Kariyawasam S."/>
            <person name="Brown M.B."/>
            <person name="Phillips A."/>
            <person name="Jeong K.C."/>
            <person name="Galvao K.N."/>
        </authorList>
    </citation>
    <scope>NUCLEOTIDE SEQUENCE [LARGE SCALE GENOMIC DNA]</scope>
    <source>
        <strain evidence="2 3">KG197</strain>
    </source>
</reference>
<sequence>MELVLPQNYVEIEQEEMEYLDGGVSLGKHWWNNRGNIAKAIDVALIVIGVGVSAYQGYALKKYLKDNGRKWAKTVTPVVMKYVGISIGSALSAVINIALTLVGTSIGGLIAYGLDVVDGRLDGYIYA</sequence>
<accession>A0ABW9F809</accession>
<dbReference type="EMBL" id="JBFNFH010000023">
    <property type="protein sequence ID" value="MFM1525577.1"/>
    <property type="molecule type" value="Genomic_DNA"/>
</dbReference>
<evidence type="ECO:0000256" key="1">
    <source>
        <dbReference type="SAM" id="Phobius"/>
    </source>
</evidence>
<comment type="caution">
    <text evidence="2">The sequence shown here is derived from an EMBL/GenBank/DDBJ whole genome shotgun (WGS) entry which is preliminary data.</text>
</comment>
<evidence type="ECO:0000313" key="2">
    <source>
        <dbReference type="EMBL" id="MFM1525577.1"/>
    </source>
</evidence>
<keyword evidence="1" id="KW-0472">Membrane</keyword>
<keyword evidence="1" id="KW-1133">Transmembrane helix</keyword>
<feature type="transmembrane region" description="Helical" evidence="1">
    <location>
        <begin position="79"/>
        <end position="112"/>
    </location>
</feature>
<organism evidence="2 3">
    <name type="scientific">Helcococcus bovis</name>
    <dbReference type="NCBI Taxonomy" id="3153252"/>
    <lineage>
        <taxon>Bacteria</taxon>
        <taxon>Bacillati</taxon>
        <taxon>Bacillota</taxon>
        <taxon>Tissierellia</taxon>
        <taxon>Tissierellales</taxon>
        <taxon>Peptoniphilaceae</taxon>
        <taxon>Helcococcus</taxon>
    </lineage>
</organism>
<protein>
    <submittedName>
        <fullName evidence="2">Uncharacterized protein</fullName>
    </submittedName>
</protein>
<proteinExistence type="predicted"/>
<feature type="transmembrane region" description="Helical" evidence="1">
    <location>
        <begin position="37"/>
        <end position="58"/>
    </location>
</feature>
<keyword evidence="1" id="KW-0812">Transmembrane</keyword>
<keyword evidence="3" id="KW-1185">Reference proteome</keyword>
<evidence type="ECO:0000313" key="3">
    <source>
        <dbReference type="Proteomes" id="UP001629536"/>
    </source>
</evidence>
<dbReference type="Proteomes" id="UP001629536">
    <property type="component" value="Unassembled WGS sequence"/>
</dbReference>